<feature type="transmembrane region" description="Helical" evidence="6">
    <location>
        <begin position="38"/>
        <end position="66"/>
    </location>
</feature>
<evidence type="ECO:0000256" key="1">
    <source>
        <dbReference type="ARBA" id="ARBA00004141"/>
    </source>
</evidence>
<dbReference type="GO" id="GO:1905039">
    <property type="term" value="P:carboxylic acid transmembrane transport"/>
    <property type="evidence" value="ECO:0007669"/>
    <property type="project" value="UniProtKB-ARBA"/>
</dbReference>
<feature type="transmembrane region" description="Helical" evidence="6">
    <location>
        <begin position="171"/>
        <end position="190"/>
    </location>
</feature>
<evidence type="ECO:0000256" key="6">
    <source>
        <dbReference type="SAM" id="Phobius"/>
    </source>
</evidence>
<protein>
    <submittedName>
        <fullName evidence="7">Anion transporter</fullName>
    </submittedName>
</protein>
<dbReference type="PANTHER" id="PTHR10283">
    <property type="entry name" value="SOLUTE CARRIER FAMILY 13 MEMBER"/>
    <property type="match status" value="1"/>
</dbReference>
<keyword evidence="8" id="KW-1185">Reference proteome</keyword>
<evidence type="ECO:0000313" key="8">
    <source>
        <dbReference type="Proteomes" id="UP000000391"/>
    </source>
</evidence>
<feature type="transmembrane region" description="Helical" evidence="6">
    <location>
        <begin position="211"/>
        <end position="237"/>
    </location>
</feature>
<dbReference type="CDD" id="cd01115">
    <property type="entry name" value="SLC13_permease"/>
    <property type="match status" value="1"/>
</dbReference>
<proteinExistence type="inferred from homology"/>
<accession>D7E982</accession>
<dbReference type="RefSeq" id="WP_013194597.1">
    <property type="nucleotide sequence ID" value="NC_014253.1"/>
</dbReference>
<dbReference type="STRING" id="644295.Metev_1148"/>
<gene>
    <name evidence="7" type="ordered locus">Metev_1148</name>
</gene>
<name>D7E982_METEZ</name>
<dbReference type="OrthoDB" id="19068at2157"/>
<reference evidence="7 8" key="1">
    <citation type="submission" date="2010-06" db="EMBL/GenBank/DDBJ databases">
        <title>Complete sequence chromosome of Methanohalobium evestigatum Z-7303.</title>
        <authorList>
            <consortium name="US DOE Joint Genome Institute"/>
            <person name="Lucas S."/>
            <person name="Copeland A."/>
            <person name="Lapidus A."/>
            <person name="Cheng J.-F."/>
            <person name="Bruce D."/>
            <person name="Goodwin L."/>
            <person name="Pitluck S."/>
            <person name="Saunders E."/>
            <person name="Detter J.C."/>
            <person name="Han C."/>
            <person name="Tapia R."/>
            <person name="Land M."/>
            <person name="Hauser L."/>
            <person name="Kyrpides N."/>
            <person name="Mikhailova N."/>
            <person name="Sieprawska-Lupa M."/>
            <person name="Whitman W.B."/>
            <person name="Anderson I."/>
            <person name="Woyke T."/>
        </authorList>
    </citation>
    <scope>NUCLEOTIDE SEQUENCE [LARGE SCALE GENOMIC DNA]</scope>
    <source>
        <strain evidence="8">ATCC BAA-1072 / DSM 3721 / NBRC 107634 / OCM 161 / Z-7303</strain>
    </source>
</reference>
<feature type="transmembrane region" description="Helical" evidence="6">
    <location>
        <begin position="6"/>
        <end position="26"/>
    </location>
</feature>
<dbReference type="Pfam" id="PF00939">
    <property type="entry name" value="Na_sulph_symp"/>
    <property type="match status" value="1"/>
</dbReference>
<feature type="transmembrane region" description="Helical" evidence="6">
    <location>
        <begin position="433"/>
        <end position="458"/>
    </location>
</feature>
<comment type="similarity">
    <text evidence="2">Belongs to the SLC13A/DASS transporter (TC 2.A.47) family. DIT1 subfamily.</text>
</comment>
<dbReference type="PIRSF" id="PIRSF002457">
    <property type="entry name" value="DASS"/>
    <property type="match status" value="1"/>
</dbReference>
<dbReference type="AlphaFoldDB" id="D7E982"/>
<evidence type="ECO:0000256" key="3">
    <source>
        <dbReference type="ARBA" id="ARBA00022692"/>
    </source>
</evidence>
<dbReference type="InterPro" id="IPR030676">
    <property type="entry name" value="CitT-rel"/>
</dbReference>
<dbReference type="GO" id="GO:0008514">
    <property type="term" value="F:organic anion transmembrane transporter activity"/>
    <property type="evidence" value="ECO:0007669"/>
    <property type="project" value="UniProtKB-ARBA"/>
</dbReference>
<dbReference type="EMBL" id="CP002069">
    <property type="protein sequence ID" value="ADI74030.1"/>
    <property type="molecule type" value="Genomic_DNA"/>
</dbReference>
<evidence type="ECO:0000256" key="4">
    <source>
        <dbReference type="ARBA" id="ARBA00022989"/>
    </source>
</evidence>
<evidence type="ECO:0000256" key="2">
    <source>
        <dbReference type="ARBA" id="ARBA00007349"/>
    </source>
</evidence>
<sequence>MGRDNNHSYLIIIFSLIILAGIFLAPSPEGLTVEGKNALGIFIVAIILWTTNALPLSVTGLFVIVLLPLLDVMSSKDAFSLFGNRAVFFILGAFILAAGMMKTGLSKRLALKMLSRFGGTPRNLLAGIMISSALMSFIMPEHAVAAIMFPVVSTIADNLDLEPLDSEYGTLLFLSLAWGAIIGGVGTLLGGARNPLAIAMLKENTGIEISFFEWCVAAIPIVFVMLVIGFVVLNYFFKVDVDDVKPAKRVLEKELNRIGSMDIYEKKSGAILVLTILSWIFLGHDFGLAAIAILGAVAIFILNVVNWEDIESDVNWGVILMYGGAISIGSALSQTGAAQWLANQALDSFVLTPILLMLGISLVAKFLTEGISNSAAVAILIPIGFSVGDVVGINPVAMVYLIAIPSGLAFMFPMGTPPNAIAYSSGYYEIKDVLVPGLILNLTSWIAFIIMALVYWPIIGLSIT</sequence>
<dbReference type="PANTHER" id="PTHR10283:SF82">
    <property type="entry name" value="SOLUTE CARRIER FAMILY 13 MEMBER 2"/>
    <property type="match status" value="1"/>
</dbReference>
<dbReference type="KEGG" id="mev:Metev_1148"/>
<keyword evidence="5 6" id="KW-0472">Membrane</keyword>
<keyword evidence="3 6" id="KW-0812">Transmembrane</keyword>
<feature type="transmembrane region" description="Helical" evidence="6">
    <location>
        <begin position="86"/>
        <end position="105"/>
    </location>
</feature>
<feature type="transmembrane region" description="Helical" evidence="6">
    <location>
        <begin position="371"/>
        <end position="387"/>
    </location>
</feature>
<feature type="transmembrane region" description="Helical" evidence="6">
    <location>
        <begin position="269"/>
        <end position="302"/>
    </location>
</feature>
<dbReference type="InterPro" id="IPR001898">
    <property type="entry name" value="SLC13A/DASS"/>
</dbReference>
<feature type="transmembrane region" description="Helical" evidence="6">
    <location>
        <begin position="345"/>
        <end position="364"/>
    </location>
</feature>
<feature type="transmembrane region" description="Helical" evidence="6">
    <location>
        <begin position="125"/>
        <end position="151"/>
    </location>
</feature>
<dbReference type="NCBIfam" id="TIGR00785">
    <property type="entry name" value="dass"/>
    <property type="match status" value="1"/>
</dbReference>
<comment type="subcellular location">
    <subcellularLocation>
        <location evidence="1">Membrane</location>
        <topology evidence="1">Multi-pass membrane protein</topology>
    </subcellularLocation>
</comment>
<organism evidence="7 8">
    <name type="scientific">Methanohalobium evestigatum (strain ATCC BAA-1072 / DSM 3721 / NBRC 107634 / OCM 161 / Z-7303)</name>
    <dbReference type="NCBI Taxonomy" id="644295"/>
    <lineage>
        <taxon>Archaea</taxon>
        <taxon>Methanobacteriati</taxon>
        <taxon>Methanobacteriota</taxon>
        <taxon>Stenosarchaea group</taxon>
        <taxon>Methanomicrobia</taxon>
        <taxon>Methanosarcinales</taxon>
        <taxon>Methanosarcinaceae</taxon>
        <taxon>Methanohalobium</taxon>
    </lineage>
</organism>
<feature type="transmembrane region" description="Helical" evidence="6">
    <location>
        <begin position="314"/>
        <end position="333"/>
    </location>
</feature>
<evidence type="ECO:0000313" key="7">
    <source>
        <dbReference type="EMBL" id="ADI74030.1"/>
    </source>
</evidence>
<dbReference type="Proteomes" id="UP000000391">
    <property type="component" value="Chromosome"/>
</dbReference>
<keyword evidence="4 6" id="KW-1133">Transmembrane helix</keyword>
<dbReference type="GeneID" id="9346781"/>
<evidence type="ECO:0000256" key="5">
    <source>
        <dbReference type="ARBA" id="ARBA00023136"/>
    </source>
</evidence>
<dbReference type="GO" id="GO:0005886">
    <property type="term" value="C:plasma membrane"/>
    <property type="evidence" value="ECO:0007669"/>
    <property type="project" value="TreeGrafter"/>
</dbReference>
<dbReference type="HOGENOM" id="CLU_005170_0_1_2"/>